<dbReference type="EMBL" id="CAFABE010000006">
    <property type="protein sequence ID" value="CAB4818311.1"/>
    <property type="molecule type" value="Genomic_DNA"/>
</dbReference>
<organism evidence="2">
    <name type="scientific">freshwater metagenome</name>
    <dbReference type="NCBI Taxonomy" id="449393"/>
    <lineage>
        <taxon>unclassified sequences</taxon>
        <taxon>metagenomes</taxon>
        <taxon>ecological metagenomes</taxon>
    </lineage>
</organism>
<protein>
    <submittedName>
        <fullName evidence="2">Unannotated protein</fullName>
    </submittedName>
</protein>
<gene>
    <name evidence="1" type="ORF">UFOPK3164_00237</name>
    <name evidence="2" type="ORF">UFOPK3427_01488</name>
    <name evidence="3" type="ORF">UFOPK4112_00214</name>
</gene>
<accession>A0A6J7ED25</accession>
<dbReference type="EMBL" id="CAFBPM010000002">
    <property type="protein sequence ID" value="CAB5009386.1"/>
    <property type="molecule type" value="Genomic_DNA"/>
</dbReference>
<dbReference type="EMBL" id="CAFBLT010000002">
    <property type="protein sequence ID" value="CAB4881147.1"/>
    <property type="molecule type" value="Genomic_DNA"/>
</dbReference>
<evidence type="ECO:0000313" key="1">
    <source>
        <dbReference type="EMBL" id="CAB4818311.1"/>
    </source>
</evidence>
<proteinExistence type="predicted"/>
<evidence type="ECO:0000313" key="2">
    <source>
        <dbReference type="EMBL" id="CAB4881147.1"/>
    </source>
</evidence>
<reference evidence="2" key="1">
    <citation type="submission" date="2020-05" db="EMBL/GenBank/DDBJ databases">
        <authorList>
            <person name="Chiriac C."/>
            <person name="Salcher M."/>
            <person name="Ghai R."/>
            <person name="Kavagutti S V."/>
        </authorList>
    </citation>
    <scope>NUCLEOTIDE SEQUENCE</scope>
</reference>
<evidence type="ECO:0000313" key="3">
    <source>
        <dbReference type="EMBL" id="CAB5009386.1"/>
    </source>
</evidence>
<sequence length="104" mass="12295">MSSPEKQCELCEAAKLTKWYHEDEICWVADCEVCDTPMVVWRQHGTDPSSEDEDYMLARLGEAATSRFGEDGWSFDRVMRQIPDHFHAHARDPDWWFRLRGMTR</sequence>
<name>A0A6J7ED25_9ZZZZ</name>
<dbReference type="AlphaFoldDB" id="A0A6J7ED25"/>